<dbReference type="InterPro" id="IPR010982">
    <property type="entry name" value="Lambda_DNA-bd_dom_sf"/>
</dbReference>
<name>A0A8H9K6Y3_VIBVL</name>
<dbReference type="Proteomes" id="UP000863257">
    <property type="component" value="Unassembled WGS sequence"/>
</dbReference>
<gene>
    <name evidence="1" type="ORF">I7730_00495</name>
</gene>
<sequence length="116" mass="12955">MQNLNRSPREISAQTGIPLGTIVHRINSGRSVEEITHLGKLPPEKPPGATKLSEEMVKELYVDILSKRLTQTQLAKKYDIDKSHVTAIKNKKRWIKVTDAIDAELKSGPKRGILCS</sequence>
<reference evidence="1" key="2">
    <citation type="submission" date="2019-01" db="EMBL/GenBank/DDBJ databases">
        <authorList>
            <consortium name="NCBI Pathogen Detection Project"/>
        </authorList>
    </citation>
    <scope>NUCLEOTIDE SEQUENCE</scope>
    <source>
        <strain evidence="1">BCW_3452</strain>
    </source>
</reference>
<reference evidence="1" key="1">
    <citation type="journal article" date="2018" name="Genome Biol.">
        <title>SKESA: strategic k-mer extension for scrupulous assemblies.</title>
        <authorList>
            <person name="Souvorov A."/>
            <person name="Agarwala R."/>
            <person name="Lipman D.J."/>
        </authorList>
    </citation>
    <scope>NUCLEOTIDE SEQUENCE</scope>
    <source>
        <strain evidence="1">BCW_3452</strain>
    </source>
</reference>
<evidence type="ECO:0000313" key="1">
    <source>
        <dbReference type="EMBL" id="HAS8538277.1"/>
    </source>
</evidence>
<comment type="caution">
    <text evidence="1">The sequence shown here is derived from an EMBL/GenBank/DDBJ whole genome shotgun (WGS) entry which is preliminary data.</text>
</comment>
<dbReference type="AlphaFoldDB" id="A0A8H9K6Y3"/>
<proteinExistence type="predicted"/>
<organism evidence="1">
    <name type="scientific">Vibrio vulnificus</name>
    <dbReference type="NCBI Taxonomy" id="672"/>
    <lineage>
        <taxon>Bacteria</taxon>
        <taxon>Pseudomonadati</taxon>
        <taxon>Pseudomonadota</taxon>
        <taxon>Gammaproteobacteria</taxon>
        <taxon>Vibrionales</taxon>
        <taxon>Vibrionaceae</taxon>
        <taxon>Vibrio</taxon>
    </lineage>
</organism>
<dbReference type="EMBL" id="DACRBY010000001">
    <property type="protein sequence ID" value="HAS8538277.1"/>
    <property type="molecule type" value="Genomic_DNA"/>
</dbReference>
<accession>A0A8H9K6Y3</accession>
<dbReference type="SUPFAM" id="SSF47413">
    <property type="entry name" value="lambda repressor-like DNA-binding domains"/>
    <property type="match status" value="1"/>
</dbReference>
<protein>
    <submittedName>
        <fullName evidence="1">Uncharacterized protein</fullName>
    </submittedName>
</protein>
<dbReference type="GO" id="GO:0003677">
    <property type="term" value="F:DNA binding"/>
    <property type="evidence" value="ECO:0007669"/>
    <property type="project" value="InterPro"/>
</dbReference>